<feature type="compositionally biased region" description="Acidic residues" evidence="1">
    <location>
        <begin position="18"/>
        <end position="32"/>
    </location>
</feature>
<protein>
    <submittedName>
        <fullName evidence="2">Uncharacterized protein</fullName>
    </submittedName>
</protein>
<organism evidence="2 3">
    <name type="scientific">Xyrichtys novacula</name>
    <name type="common">Pearly razorfish</name>
    <name type="synonym">Hemipteronotus novacula</name>
    <dbReference type="NCBI Taxonomy" id="13765"/>
    <lineage>
        <taxon>Eukaryota</taxon>
        <taxon>Metazoa</taxon>
        <taxon>Chordata</taxon>
        <taxon>Craniata</taxon>
        <taxon>Vertebrata</taxon>
        <taxon>Euteleostomi</taxon>
        <taxon>Actinopterygii</taxon>
        <taxon>Neopterygii</taxon>
        <taxon>Teleostei</taxon>
        <taxon>Neoteleostei</taxon>
        <taxon>Acanthomorphata</taxon>
        <taxon>Eupercaria</taxon>
        <taxon>Labriformes</taxon>
        <taxon>Labridae</taxon>
        <taxon>Xyrichtys</taxon>
    </lineage>
</organism>
<reference evidence="2" key="1">
    <citation type="submission" date="2023-08" db="EMBL/GenBank/DDBJ databases">
        <authorList>
            <person name="Alioto T."/>
            <person name="Alioto T."/>
            <person name="Gomez Garrido J."/>
        </authorList>
    </citation>
    <scope>NUCLEOTIDE SEQUENCE</scope>
</reference>
<keyword evidence="3" id="KW-1185">Reference proteome</keyword>
<feature type="compositionally biased region" description="Basic and acidic residues" evidence="1">
    <location>
        <begin position="1"/>
        <end position="11"/>
    </location>
</feature>
<name>A0AAV1H780_XYRNO</name>
<sequence>MAAAGEERYDESSGSESEHDEPELNEAEEPEENPCPHLKAMFEFAGVNKKNADTDKKK</sequence>
<gene>
    <name evidence="2" type="ORF">XNOV1_A017157</name>
</gene>
<dbReference type="EMBL" id="OY660883">
    <property type="protein sequence ID" value="CAJ1081786.1"/>
    <property type="molecule type" value="Genomic_DNA"/>
</dbReference>
<dbReference type="AlphaFoldDB" id="A0AAV1H780"/>
<accession>A0AAV1H780</accession>
<dbReference type="Proteomes" id="UP001178508">
    <property type="component" value="Chromosome 20"/>
</dbReference>
<proteinExistence type="predicted"/>
<feature type="region of interest" description="Disordered" evidence="1">
    <location>
        <begin position="1"/>
        <end position="58"/>
    </location>
</feature>
<evidence type="ECO:0000256" key="1">
    <source>
        <dbReference type="SAM" id="MobiDB-lite"/>
    </source>
</evidence>
<evidence type="ECO:0000313" key="3">
    <source>
        <dbReference type="Proteomes" id="UP001178508"/>
    </source>
</evidence>
<evidence type="ECO:0000313" key="2">
    <source>
        <dbReference type="EMBL" id="CAJ1081786.1"/>
    </source>
</evidence>